<dbReference type="Proteomes" id="UP000639772">
    <property type="component" value="Unassembled WGS sequence"/>
</dbReference>
<comment type="caution">
    <text evidence="2">The sequence shown here is derived from an EMBL/GenBank/DDBJ whole genome shotgun (WGS) entry which is preliminary data.</text>
</comment>
<evidence type="ECO:0000313" key="2">
    <source>
        <dbReference type="EMBL" id="KAG0453780.1"/>
    </source>
</evidence>
<organism evidence="2 4">
    <name type="scientific">Vanilla planifolia</name>
    <name type="common">Vanilla</name>
    <dbReference type="NCBI Taxonomy" id="51239"/>
    <lineage>
        <taxon>Eukaryota</taxon>
        <taxon>Viridiplantae</taxon>
        <taxon>Streptophyta</taxon>
        <taxon>Embryophyta</taxon>
        <taxon>Tracheophyta</taxon>
        <taxon>Spermatophyta</taxon>
        <taxon>Magnoliopsida</taxon>
        <taxon>Liliopsida</taxon>
        <taxon>Asparagales</taxon>
        <taxon>Orchidaceae</taxon>
        <taxon>Vanilloideae</taxon>
        <taxon>Vanilleae</taxon>
        <taxon>Vanilla</taxon>
    </lineage>
</organism>
<name>A0A835PJY4_VANPL</name>
<gene>
    <name evidence="2" type="ORF">HPP92_025084</name>
    <name evidence="1" type="ORF">HPP92_025354</name>
</gene>
<dbReference type="EMBL" id="JADCNM010000014">
    <property type="protein sequence ID" value="KAG0453780.1"/>
    <property type="molecule type" value="Genomic_DNA"/>
</dbReference>
<proteinExistence type="predicted"/>
<reference evidence="3 4" key="1">
    <citation type="journal article" date="2020" name="Nat. Food">
        <title>A phased Vanilla planifolia genome enables genetic improvement of flavour and production.</title>
        <authorList>
            <person name="Hasing T."/>
            <person name="Tang H."/>
            <person name="Brym M."/>
            <person name="Khazi F."/>
            <person name="Huang T."/>
            <person name="Chambers A.H."/>
        </authorList>
    </citation>
    <scope>NUCLEOTIDE SEQUENCE [LARGE SCALE GENOMIC DNA]</scope>
    <source>
        <tissue evidence="2">Leaf</tissue>
    </source>
</reference>
<keyword evidence="3" id="KW-1185">Reference proteome</keyword>
<dbReference type="Proteomes" id="UP000636800">
    <property type="component" value="Unassembled WGS sequence"/>
</dbReference>
<sequence length="71" mass="7884">MRWEVDEQTVARLNPTVPSPTLRRSLIPSPQWLLQEVAGVARRGMGRLGQGRSRQQLDVMSGTIGVSEVNN</sequence>
<protein>
    <submittedName>
        <fullName evidence="2">Uncharacterized protein</fullName>
    </submittedName>
</protein>
<evidence type="ECO:0000313" key="3">
    <source>
        <dbReference type="Proteomes" id="UP000636800"/>
    </source>
</evidence>
<evidence type="ECO:0000313" key="4">
    <source>
        <dbReference type="Proteomes" id="UP000639772"/>
    </source>
</evidence>
<dbReference type="EMBL" id="JADCNL010000014">
    <property type="protein sequence ID" value="KAG0452690.1"/>
    <property type="molecule type" value="Genomic_DNA"/>
</dbReference>
<evidence type="ECO:0000313" key="1">
    <source>
        <dbReference type="EMBL" id="KAG0452690.1"/>
    </source>
</evidence>
<dbReference type="AlphaFoldDB" id="A0A835PJY4"/>
<accession>A0A835PJY4</accession>